<dbReference type="SMART" id="SM00487">
    <property type="entry name" value="DEXDc"/>
    <property type="match status" value="1"/>
</dbReference>
<dbReference type="Pfam" id="PF03457">
    <property type="entry name" value="HA"/>
    <property type="match status" value="8"/>
</dbReference>
<dbReference type="SMART" id="SM00490">
    <property type="entry name" value="HELICc"/>
    <property type="match status" value="1"/>
</dbReference>
<dbReference type="PANTHER" id="PTHR33418:SF1">
    <property type="entry name" value="HELICASE-ASSOCIATED DOMAIN-CONTAINING PROTEIN"/>
    <property type="match status" value="1"/>
</dbReference>
<dbReference type="PROSITE" id="PS51194">
    <property type="entry name" value="HELICASE_CTER"/>
    <property type="match status" value="1"/>
</dbReference>
<dbReference type="GO" id="GO:0003677">
    <property type="term" value="F:DNA binding"/>
    <property type="evidence" value="ECO:0007669"/>
    <property type="project" value="InterPro"/>
</dbReference>
<keyword evidence="5" id="KW-0347">Helicase</keyword>
<dbReference type="InterPro" id="IPR006935">
    <property type="entry name" value="Helicase/UvrB_N"/>
</dbReference>
<evidence type="ECO:0000313" key="4">
    <source>
        <dbReference type="EMBL" id="CAI3989460.1"/>
    </source>
</evidence>
<feature type="compositionally biased region" description="Acidic residues" evidence="1">
    <location>
        <begin position="1735"/>
        <end position="1746"/>
    </location>
</feature>
<evidence type="ECO:0000313" key="5">
    <source>
        <dbReference type="EMBL" id="CAL4776772.1"/>
    </source>
</evidence>
<dbReference type="GO" id="GO:0005524">
    <property type="term" value="F:ATP binding"/>
    <property type="evidence" value="ECO:0007669"/>
    <property type="project" value="InterPro"/>
</dbReference>
<keyword evidence="6" id="KW-1185">Reference proteome</keyword>
<name>A0A9P1CD96_9DINO</name>
<keyword evidence="5" id="KW-0378">Hydrolase</keyword>
<dbReference type="Proteomes" id="UP001152797">
    <property type="component" value="Unassembled WGS sequence"/>
</dbReference>
<feature type="compositionally biased region" description="Basic and acidic residues" evidence="1">
    <location>
        <begin position="1749"/>
        <end position="1764"/>
    </location>
</feature>
<dbReference type="Gene3D" id="3.20.20.80">
    <property type="entry name" value="Glycosidases"/>
    <property type="match status" value="2"/>
</dbReference>
<dbReference type="InterPro" id="IPR027417">
    <property type="entry name" value="P-loop_NTPase"/>
</dbReference>
<comment type="caution">
    <text evidence="4">The sequence shown here is derived from an EMBL/GenBank/DDBJ whole genome shotgun (WGS) entry which is preliminary data.</text>
</comment>
<evidence type="ECO:0000313" key="6">
    <source>
        <dbReference type="Proteomes" id="UP001152797"/>
    </source>
</evidence>
<dbReference type="OrthoDB" id="70932at2759"/>
<dbReference type="SUPFAM" id="SSF52540">
    <property type="entry name" value="P-loop containing nucleoside triphosphate hydrolases"/>
    <property type="match status" value="1"/>
</dbReference>
<dbReference type="EMBL" id="CAMXCT010001370">
    <property type="protein sequence ID" value="CAI3989460.1"/>
    <property type="molecule type" value="Genomic_DNA"/>
</dbReference>
<dbReference type="SUPFAM" id="SSF51445">
    <property type="entry name" value="(Trans)glycosidases"/>
    <property type="match status" value="2"/>
</dbReference>
<feature type="domain" description="Helicase C-terminal" evidence="3">
    <location>
        <begin position="381"/>
        <end position="535"/>
    </location>
</feature>
<proteinExistence type="predicted"/>
<dbReference type="InterPro" id="IPR001650">
    <property type="entry name" value="Helicase_C-like"/>
</dbReference>
<feature type="compositionally biased region" description="Low complexity" evidence="1">
    <location>
        <begin position="1785"/>
        <end position="1798"/>
    </location>
</feature>
<protein>
    <submittedName>
        <fullName evidence="5">Helicase</fullName>
    </submittedName>
</protein>
<keyword evidence="5" id="KW-0547">Nucleotide-binding</keyword>
<dbReference type="PROSITE" id="PS51192">
    <property type="entry name" value="HELICASE_ATP_BIND_1"/>
    <property type="match status" value="1"/>
</dbReference>
<dbReference type="Gene3D" id="3.80.10.10">
    <property type="entry name" value="Ribonuclease Inhibitor"/>
    <property type="match status" value="1"/>
</dbReference>
<dbReference type="InterPro" id="IPR014001">
    <property type="entry name" value="Helicase_ATP-bd"/>
</dbReference>
<evidence type="ECO:0000259" key="2">
    <source>
        <dbReference type="PROSITE" id="PS51192"/>
    </source>
</evidence>
<dbReference type="PANTHER" id="PTHR33418">
    <property type="entry name" value="HELICASE-ASSOCIATED"/>
    <property type="match status" value="1"/>
</dbReference>
<dbReference type="EMBL" id="CAMXCT030001370">
    <property type="protein sequence ID" value="CAL4776772.1"/>
    <property type="molecule type" value="Genomic_DNA"/>
</dbReference>
<evidence type="ECO:0000259" key="3">
    <source>
        <dbReference type="PROSITE" id="PS51194"/>
    </source>
</evidence>
<feature type="region of interest" description="Disordered" evidence="1">
    <location>
        <begin position="1714"/>
        <end position="1798"/>
    </location>
</feature>
<dbReference type="Pfam" id="PF00271">
    <property type="entry name" value="Helicase_C"/>
    <property type="match status" value="1"/>
</dbReference>
<feature type="domain" description="Helicase ATP-binding" evidence="2">
    <location>
        <begin position="206"/>
        <end position="361"/>
    </location>
</feature>
<dbReference type="InterPro" id="IPR032675">
    <property type="entry name" value="LRR_dom_sf"/>
</dbReference>
<dbReference type="GO" id="GO:0004386">
    <property type="term" value="F:helicase activity"/>
    <property type="evidence" value="ECO:0007669"/>
    <property type="project" value="UniProtKB-KW"/>
</dbReference>
<reference evidence="4" key="1">
    <citation type="submission" date="2022-10" db="EMBL/GenBank/DDBJ databases">
        <authorList>
            <person name="Chen Y."/>
            <person name="Dougan E. K."/>
            <person name="Chan C."/>
            <person name="Rhodes N."/>
            <person name="Thang M."/>
        </authorList>
    </citation>
    <scope>NUCLEOTIDE SEQUENCE</scope>
</reference>
<sequence>MATLAQSLAMPRRRVGLPWLSFAAWIAGCGLVLPAAEVRRIQRAVRAKALEALAVGNLELISALDLHTVPWNQLPRCLKQHLQLPLEDRGIDSLALNLTVAVQAKDYGGAVPLNRLTTFYFMAMAKNSSLMPFVKQLIVATNESTQLPDYWQQMSGAIHRRYTAKEIATWREVARKQRPAKQISQHSKSKLKRWPHQLECLKRCHDFLLTSKRDFFVQMATGAGKSLVMLDLLAELGPGKRACVMVPKLDLMEQMAQLLEKTLQCRISRVGTNCPADLEADIFVCVRNSAWQLQNVTLDLLLLDEAHHYEPSPDGLNDGSGGIHAGRVLGLTAAKRIFFTATLLLNAPDYDFGLRPAIEEGVIKDYTVMVPVVTEGDPRPSLVKLIQNLPLARKILAFCNTVHEAITFTNMLLDVGIAADHYNAQTLASQRQEILSNFQRREAHGGLRVLVTVDVLSEGVDLPAADTCLFVAPRRGIRLRQCVGRVLRTHPEKIDALIIAPPVIQCENDTLLEDAELSRLLSDLATSDPAFESSLSAEGCNGRVGILAEALLTTALQVSAREAVARLLRVSIFPRILGMSRGQDAWDMEMRELCLFKKVHGHVLVPQRCTRAGCKLGLWVKWVRGAYKRGVLSNIQVELLHGLGFVWDVPAHLWETGRTKLEKYSHDHRHVLVPHNYETPDGFKLGVWVSQKRTAKSKGKLGQEQIKSLDNLGFVWDVPDHLWKQGINRLQEYKTKHGHVLVPSDYVTPDGFKLGLWVNHRRVAKSRGHILEKHRKSLDDLGFVWHVLGHWWEQSISRLKDYKKKHGHVLVPHDYVTPDRFKLGIWVSQNRMAKSKGKLGQEQIRVLDDLGFVWDVLDHRWERWIRRLQEYRTKHGHVLVPRNCVTPDGFKLGSWVNQKRVAQAKGKLGQEQIKSLDNLGFVWDVPDHLWKQGINRFQEYKTKHGHVLVPSDYVTPDGFKLGLWVNHRRVAKSKGKLGREQIKSLDDLGFVWDVLGHWWEQSISRLKDYKRKHGHVLVPHDYDSDGFKLGIWVSKKRMAKSKGKLGQEQIRSLDELGFVWDVLDHLWEQGINRLQDYRRQHGHVLVPKGYETADGFKLGNWVNQRRVAKSRGKLGKEHIQCLDNVGFIWNVYGHMWEQGTERLQDYKKEHQNAVVPFGYWIVLGPSHGDPYEGPALEYLDRAVQWAEECDLEVLLDLHGCPGGESPDAPCGRVFRGWDWTCWRRIETLQALEVVARRYCDRSHVKGLAVCNEPSRFIPADVLAGFYDQAVSVIRASGMSADRVAAMFLVVLCIVLALCPGERGSASCKPLSQLKSLLSWLSDWRLQADVGREGWRGSAFYGVGEHNLRLHAQGLSSGAPLISELGATLNLKPQEGSLLQLDGSVSQSHPFRLTGVVRHQIHPLANLTAFQRGWLSNCRRLLASLGASVSSSGERSAETELRQPCGEDLDLAVRLRMVRPGLRRQRPSLSTSAEASYNLAGGKLVGTITKHSKGGTQVAASYRLGNVTVVLPVFQRSVPEFVKTWERVSGGRHENFCFDVHYYHCFEDEWNRMTLAEHLRAVEDHAEELRRFPMVVGEWSLALGGRGKAALPASQAMALFARQQIKAYAEASHGWFFWNWRDGAGVAWDRNADAWGEEWMFPAHRIRGAAAMAEPEMAVEMAGEMKKQKLKKNKMTVVKHPDFLDGGALQSFQTAIPVDLCPADDGFPHAREELPATQESDASPMADPPVSPSATDAEDAEDAEDVEVSSPERTEVRDNRWRSKEQSNWQPTLNGPTSQWKEGPRAAPAAPAAPAVAPVVERQSWPNGQASWQSYEYRNERYSQSASASNYRNEKYSQSYSSYNSYQGQADSTSSSWKSNNGYYGRSGWWDNRPSMSYGDEFDQCVKVTQEGTLVIRLSGRKLDEDGMRRFCSWLPKYMQRLRMQESRLTKRQGCLLAKELDASKNFINHTALKMLLTVLKEERIVLGVLNLHHNRLTRPAANMLAIWIRTAPWALYELHLSHNEIDTEGALEIIQAVARAERYPTDRPGSSSRIPLWLRMEHNSIQESFVARAEEIFRSHRPVSDAPHICWMAGADANNQCKNGYCEQSLGQKCPVVHLPYLTRRFRLSREAPSRTGEPRPKVHKLFRLTGMIRI</sequence>
<dbReference type="InterPro" id="IPR017853">
    <property type="entry name" value="GH"/>
</dbReference>
<dbReference type="Pfam" id="PF04851">
    <property type="entry name" value="ResIII"/>
    <property type="match status" value="1"/>
</dbReference>
<dbReference type="InterPro" id="IPR005114">
    <property type="entry name" value="Helicase_assoc"/>
</dbReference>
<dbReference type="EMBL" id="CAMXCT020001370">
    <property type="protein sequence ID" value="CAL1142835.1"/>
    <property type="molecule type" value="Genomic_DNA"/>
</dbReference>
<gene>
    <name evidence="4" type="ORF">C1SCF055_LOCUS16534</name>
</gene>
<reference evidence="5 6" key="2">
    <citation type="submission" date="2024-05" db="EMBL/GenBank/DDBJ databases">
        <authorList>
            <person name="Chen Y."/>
            <person name="Shah S."/>
            <person name="Dougan E. K."/>
            <person name="Thang M."/>
            <person name="Chan C."/>
        </authorList>
    </citation>
    <scope>NUCLEOTIDE SEQUENCE [LARGE SCALE GENOMIC DNA]</scope>
</reference>
<feature type="compositionally biased region" description="Polar residues" evidence="1">
    <location>
        <begin position="1765"/>
        <end position="1779"/>
    </location>
</feature>
<organism evidence="4">
    <name type="scientific">Cladocopium goreaui</name>
    <dbReference type="NCBI Taxonomy" id="2562237"/>
    <lineage>
        <taxon>Eukaryota</taxon>
        <taxon>Sar</taxon>
        <taxon>Alveolata</taxon>
        <taxon>Dinophyceae</taxon>
        <taxon>Suessiales</taxon>
        <taxon>Symbiodiniaceae</taxon>
        <taxon>Cladocopium</taxon>
    </lineage>
</organism>
<keyword evidence="5" id="KW-0067">ATP-binding</keyword>
<dbReference type="Gene3D" id="3.40.50.300">
    <property type="entry name" value="P-loop containing nucleotide triphosphate hydrolases"/>
    <property type="match status" value="2"/>
</dbReference>
<dbReference type="SUPFAM" id="SSF52047">
    <property type="entry name" value="RNI-like"/>
    <property type="match status" value="1"/>
</dbReference>
<dbReference type="GO" id="GO:0016787">
    <property type="term" value="F:hydrolase activity"/>
    <property type="evidence" value="ECO:0007669"/>
    <property type="project" value="InterPro"/>
</dbReference>
<dbReference type="Gene3D" id="6.10.140.530">
    <property type="match status" value="8"/>
</dbReference>
<evidence type="ECO:0000256" key="1">
    <source>
        <dbReference type="SAM" id="MobiDB-lite"/>
    </source>
</evidence>
<accession>A0A9P1CD96</accession>